<dbReference type="Gene3D" id="3.40.1010.10">
    <property type="entry name" value="Cobalt-precorrin-4 Transmethylase, Domain 1"/>
    <property type="match status" value="1"/>
</dbReference>
<feature type="domain" description="Tetrapyrrole methylase" evidence="6">
    <location>
        <begin position="7"/>
        <end position="192"/>
    </location>
</feature>
<dbReference type="InterPro" id="IPR014777">
    <property type="entry name" value="4pyrrole_Mease_sub1"/>
</dbReference>
<evidence type="ECO:0000256" key="1">
    <source>
        <dbReference type="ARBA" id="ARBA00004953"/>
    </source>
</evidence>
<dbReference type="InterPro" id="IPR012818">
    <property type="entry name" value="CbiE"/>
</dbReference>
<protein>
    <submittedName>
        <fullName evidence="7">Precorrin-6y C5,15-methyltransferase (Decarboxylating) subunit CbiE</fullName>
    </submittedName>
</protein>
<dbReference type="Gene3D" id="3.30.950.10">
    <property type="entry name" value="Methyltransferase, Cobalt-precorrin-4 Transmethylase, Domain 2"/>
    <property type="match status" value="1"/>
</dbReference>
<evidence type="ECO:0000256" key="5">
    <source>
        <dbReference type="ARBA" id="ARBA00022691"/>
    </source>
</evidence>
<evidence type="ECO:0000313" key="7">
    <source>
        <dbReference type="EMBL" id="AQS60078.1"/>
    </source>
</evidence>
<accession>A0A1S6IZ80</accession>
<name>A0A1S6IZ80_9FIRM</name>
<dbReference type="GO" id="GO:0008276">
    <property type="term" value="F:protein methyltransferase activity"/>
    <property type="evidence" value="ECO:0007669"/>
    <property type="project" value="InterPro"/>
</dbReference>
<dbReference type="NCBIfam" id="TIGR02467">
    <property type="entry name" value="CbiE"/>
    <property type="match status" value="1"/>
</dbReference>
<dbReference type="InterPro" id="IPR014776">
    <property type="entry name" value="4pyrrole_Mease_sub2"/>
</dbReference>
<keyword evidence="3 7" id="KW-0489">Methyltransferase</keyword>
<dbReference type="Proteomes" id="UP000189464">
    <property type="component" value="Chromosome"/>
</dbReference>
<dbReference type="InterPro" id="IPR000878">
    <property type="entry name" value="4pyrrol_Mease"/>
</dbReference>
<proteinExistence type="predicted"/>
<reference evidence="7 8" key="1">
    <citation type="journal article" date="2016" name="Int. J. Syst. Evol. Microbiol.">
        <title>Desulfotomaculum ferrireducens sp. nov., a moderately thermophilic sulfate-reducing and dissimilatory Fe(III)-reducing bacterium isolated from compost.</title>
        <authorList>
            <person name="Yang G."/>
            <person name="Guo J."/>
            <person name="Zhuang L."/>
            <person name="Yuan Y."/>
            <person name="Zhou S."/>
        </authorList>
    </citation>
    <scope>NUCLEOTIDE SEQUENCE [LARGE SCALE GENOMIC DNA]</scope>
    <source>
        <strain evidence="7 8">GSS09</strain>
    </source>
</reference>
<evidence type="ECO:0000313" key="8">
    <source>
        <dbReference type="Proteomes" id="UP000189464"/>
    </source>
</evidence>
<dbReference type="AlphaFoldDB" id="A0A1S6IZ80"/>
<dbReference type="EMBL" id="CP019698">
    <property type="protein sequence ID" value="AQS60078.1"/>
    <property type="molecule type" value="Genomic_DNA"/>
</dbReference>
<gene>
    <name evidence="7" type="ORF">B0537_13950</name>
</gene>
<dbReference type="OrthoDB" id="9780707at2"/>
<evidence type="ECO:0000256" key="4">
    <source>
        <dbReference type="ARBA" id="ARBA00022679"/>
    </source>
</evidence>
<dbReference type="InterPro" id="IPR035996">
    <property type="entry name" value="4pyrrol_Methylase_sf"/>
</dbReference>
<dbReference type="GO" id="GO:0032259">
    <property type="term" value="P:methylation"/>
    <property type="evidence" value="ECO:0007669"/>
    <property type="project" value="UniProtKB-KW"/>
</dbReference>
<dbReference type="InterPro" id="IPR050714">
    <property type="entry name" value="Cobalamin_biosynth_MTase"/>
</dbReference>
<dbReference type="CDD" id="cd11644">
    <property type="entry name" value="Precorrin-6Y-MT"/>
    <property type="match status" value="1"/>
</dbReference>
<keyword evidence="8" id="KW-1185">Reference proteome</keyword>
<sequence>MATAIKVIGVGPGDPNYLTLIGQEAIAEAEFLVGAQRLLEVFALPHQETYPLGANLQEAVAVIKKEAATKKVAVLVSGDTGLYSFAATLKRLLPEYRFEFVPGISSVQLLFAKLQLPWQDVAILSCHGRMDYRLVSLVQSGMPVAVLTDEYNSPQFLAQELLESGCGDLPVTVGCNLSYEQEIIYRGTLASLLLVQEKYGNCVVVVGV</sequence>
<organism evidence="7 8">
    <name type="scientific">Desulforamulus ferrireducens</name>
    <dbReference type="NCBI Taxonomy" id="1833852"/>
    <lineage>
        <taxon>Bacteria</taxon>
        <taxon>Bacillati</taxon>
        <taxon>Bacillota</taxon>
        <taxon>Clostridia</taxon>
        <taxon>Eubacteriales</taxon>
        <taxon>Peptococcaceae</taxon>
        <taxon>Desulforamulus</taxon>
    </lineage>
</organism>
<comment type="pathway">
    <text evidence="1">Cofactor biosynthesis; adenosylcobalamin biosynthesis.</text>
</comment>
<evidence type="ECO:0000259" key="6">
    <source>
        <dbReference type="Pfam" id="PF00590"/>
    </source>
</evidence>
<dbReference type="GO" id="GO:0009236">
    <property type="term" value="P:cobalamin biosynthetic process"/>
    <property type="evidence" value="ECO:0007669"/>
    <property type="project" value="UniProtKB-UniPathway"/>
</dbReference>
<dbReference type="Pfam" id="PF00590">
    <property type="entry name" value="TP_methylase"/>
    <property type="match status" value="1"/>
</dbReference>
<dbReference type="PANTHER" id="PTHR43182:SF1">
    <property type="entry name" value="COBALT-PRECORRIN-7 C(5)-METHYLTRANSFERASE"/>
    <property type="match status" value="1"/>
</dbReference>
<evidence type="ECO:0000256" key="3">
    <source>
        <dbReference type="ARBA" id="ARBA00022603"/>
    </source>
</evidence>
<dbReference type="UniPathway" id="UPA00148"/>
<dbReference type="STRING" id="1833852.B0537_13950"/>
<keyword evidence="5" id="KW-0949">S-adenosyl-L-methionine</keyword>
<keyword evidence="4 7" id="KW-0808">Transferase</keyword>
<evidence type="ECO:0000256" key="2">
    <source>
        <dbReference type="ARBA" id="ARBA00022573"/>
    </source>
</evidence>
<dbReference type="SUPFAM" id="SSF53790">
    <property type="entry name" value="Tetrapyrrole methylase"/>
    <property type="match status" value="1"/>
</dbReference>
<dbReference type="RefSeq" id="WP_077715119.1">
    <property type="nucleotide sequence ID" value="NZ_CP019698.1"/>
</dbReference>
<dbReference type="PANTHER" id="PTHR43182">
    <property type="entry name" value="COBALT-PRECORRIN-6B C(15)-METHYLTRANSFERASE (DECARBOXYLATING)"/>
    <property type="match status" value="1"/>
</dbReference>
<keyword evidence="2" id="KW-0169">Cobalamin biosynthesis</keyword>
<dbReference type="KEGG" id="dfg:B0537_13950"/>